<feature type="transmembrane region" description="Helical" evidence="1">
    <location>
        <begin position="21"/>
        <end position="46"/>
    </location>
</feature>
<keyword evidence="1" id="KW-0812">Transmembrane</keyword>
<sequence>MKQKWNDIIWSVYENAIPWTLLFTCSIWLCDGNIVQGIVAFLYTYFINYLGHTLLHSEYTYYNMYSIPHCYHHVNDDWSTFIINLIAEVSLMTGGFMIPKYIFSTFFFNPWTFWINEWVSCFNSILYTSIHYINYTYYRVNTYHGKHHEKDDTNYFPDIFDAILDTKHKDTVAQESIGHKIPNIIVAFLIAFLMKILYDSQTEKSQQVWKEFVFILWMMTAFGLTLVSVKIVKQQIDDRFSATEWSSAQ</sequence>
<keyword evidence="1" id="KW-1133">Transmembrane helix</keyword>
<dbReference type="EMBL" id="MN739647">
    <property type="protein sequence ID" value="QHT17996.1"/>
    <property type="molecule type" value="Genomic_DNA"/>
</dbReference>
<evidence type="ECO:0008006" key="3">
    <source>
        <dbReference type="Google" id="ProtNLM"/>
    </source>
</evidence>
<feature type="transmembrane region" description="Helical" evidence="1">
    <location>
        <begin position="81"/>
        <end position="103"/>
    </location>
</feature>
<evidence type="ECO:0000313" key="2">
    <source>
        <dbReference type="EMBL" id="QHT17996.1"/>
    </source>
</evidence>
<proteinExistence type="predicted"/>
<dbReference type="AlphaFoldDB" id="A0A6C0DM79"/>
<accession>A0A6C0DM79</accession>
<reference evidence="2" key="1">
    <citation type="journal article" date="2020" name="Nature">
        <title>Giant virus diversity and host interactions through global metagenomics.</title>
        <authorList>
            <person name="Schulz F."/>
            <person name="Roux S."/>
            <person name="Paez-Espino D."/>
            <person name="Jungbluth S."/>
            <person name="Walsh D.A."/>
            <person name="Denef V.J."/>
            <person name="McMahon K.D."/>
            <person name="Konstantinidis K.T."/>
            <person name="Eloe-Fadrosh E.A."/>
            <person name="Kyrpides N.C."/>
            <person name="Woyke T."/>
        </authorList>
    </citation>
    <scope>NUCLEOTIDE SEQUENCE</scope>
    <source>
        <strain evidence="2">GVMAG-M-3300023174-3</strain>
    </source>
</reference>
<organism evidence="2">
    <name type="scientific">viral metagenome</name>
    <dbReference type="NCBI Taxonomy" id="1070528"/>
    <lineage>
        <taxon>unclassified sequences</taxon>
        <taxon>metagenomes</taxon>
        <taxon>organismal metagenomes</taxon>
    </lineage>
</organism>
<feature type="transmembrane region" description="Helical" evidence="1">
    <location>
        <begin position="213"/>
        <end position="232"/>
    </location>
</feature>
<name>A0A6C0DM79_9ZZZZ</name>
<protein>
    <recommendedName>
        <fullName evidence="3">Fatty acid hydroxylase domain-containing protein</fullName>
    </recommendedName>
</protein>
<keyword evidence="1" id="KW-0472">Membrane</keyword>
<feature type="transmembrane region" description="Helical" evidence="1">
    <location>
        <begin position="181"/>
        <end position="198"/>
    </location>
</feature>
<evidence type="ECO:0000256" key="1">
    <source>
        <dbReference type="SAM" id="Phobius"/>
    </source>
</evidence>